<dbReference type="NCBIfam" id="TIGR00861">
    <property type="entry name" value="MIP"/>
    <property type="match status" value="1"/>
</dbReference>
<evidence type="ECO:0000256" key="4">
    <source>
        <dbReference type="ARBA" id="ARBA00022475"/>
    </source>
</evidence>
<name>A0A1J7BRY9_9ACTN</name>
<gene>
    <name evidence="10" type="ORF">BIV57_17370</name>
</gene>
<dbReference type="PANTHER" id="PTHR19139">
    <property type="entry name" value="AQUAPORIN TRANSPORTER"/>
    <property type="match status" value="1"/>
</dbReference>
<evidence type="ECO:0000256" key="2">
    <source>
        <dbReference type="ARBA" id="ARBA00006175"/>
    </source>
</evidence>
<dbReference type="InterPro" id="IPR034294">
    <property type="entry name" value="Aquaporin_transptr"/>
</dbReference>
<dbReference type="PANTHER" id="PTHR19139:SF199">
    <property type="entry name" value="MIP17260P"/>
    <property type="match status" value="1"/>
</dbReference>
<dbReference type="InterPro" id="IPR000425">
    <property type="entry name" value="MIP"/>
</dbReference>
<dbReference type="InterPro" id="IPR023271">
    <property type="entry name" value="Aquaporin-like"/>
</dbReference>
<comment type="subcellular location">
    <subcellularLocation>
        <location evidence="1">Cell membrane</location>
        <topology evidence="1">Multi-pass membrane protein</topology>
    </subcellularLocation>
</comment>
<feature type="transmembrane region" description="Helical" evidence="9">
    <location>
        <begin position="204"/>
        <end position="224"/>
    </location>
</feature>
<keyword evidence="6 9" id="KW-1133">Transmembrane helix</keyword>
<dbReference type="InterPro" id="IPR022357">
    <property type="entry name" value="MIP_CS"/>
</dbReference>
<keyword evidence="3 8" id="KW-0813">Transport</keyword>
<dbReference type="PRINTS" id="PR00783">
    <property type="entry name" value="MINTRINSICP"/>
</dbReference>
<dbReference type="STRING" id="1428644.BIV57_17370"/>
<dbReference type="RefSeq" id="WP_071657811.1">
    <property type="nucleotide sequence ID" value="NZ_MLCF01000106.1"/>
</dbReference>
<dbReference type="EMBL" id="MLCF01000106">
    <property type="protein sequence ID" value="OIV36225.1"/>
    <property type="molecule type" value="Genomic_DNA"/>
</dbReference>
<reference evidence="10 11" key="1">
    <citation type="submission" date="2016-10" db="EMBL/GenBank/DDBJ databases">
        <title>Genome sequence of Streptomyces gilvigriseus MUSC 26.</title>
        <authorList>
            <person name="Lee L.-H."/>
            <person name="Ser H.-L."/>
        </authorList>
    </citation>
    <scope>NUCLEOTIDE SEQUENCE [LARGE SCALE GENOMIC DNA]</scope>
    <source>
        <strain evidence="10 11">MUSC 26</strain>
    </source>
</reference>
<dbReference type="AlphaFoldDB" id="A0A1J7BRY9"/>
<comment type="similarity">
    <text evidence="2 8">Belongs to the MIP/aquaporin (TC 1.A.8) family.</text>
</comment>
<dbReference type="OrthoDB" id="9807293at2"/>
<dbReference type="Pfam" id="PF00230">
    <property type="entry name" value="MIP"/>
    <property type="match status" value="1"/>
</dbReference>
<evidence type="ECO:0000256" key="8">
    <source>
        <dbReference type="RuleBase" id="RU000477"/>
    </source>
</evidence>
<feature type="transmembrane region" description="Helical" evidence="9">
    <location>
        <begin position="160"/>
        <end position="184"/>
    </location>
</feature>
<evidence type="ECO:0000256" key="9">
    <source>
        <dbReference type="SAM" id="Phobius"/>
    </source>
</evidence>
<evidence type="ECO:0000256" key="7">
    <source>
        <dbReference type="ARBA" id="ARBA00023136"/>
    </source>
</evidence>
<feature type="transmembrane region" description="Helical" evidence="9">
    <location>
        <begin position="34"/>
        <end position="57"/>
    </location>
</feature>
<keyword evidence="5 8" id="KW-0812">Transmembrane</keyword>
<evidence type="ECO:0000256" key="1">
    <source>
        <dbReference type="ARBA" id="ARBA00004651"/>
    </source>
</evidence>
<dbReference type="Proteomes" id="UP000243342">
    <property type="component" value="Unassembled WGS sequence"/>
</dbReference>
<evidence type="ECO:0000313" key="11">
    <source>
        <dbReference type="Proteomes" id="UP000243342"/>
    </source>
</evidence>
<dbReference type="PROSITE" id="PS00221">
    <property type="entry name" value="MIP"/>
    <property type="match status" value="1"/>
</dbReference>
<accession>A0A1J7BRY9</accession>
<keyword evidence="7 9" id="KW-0472">Membrane</keyword>
<evidence type="ECO:0000256" key="6">
    <source>
        <dbReference type="ARBA" id="ARBA00022989"/>
    </source>
</evidence>
<evidence type="ECO:0000256" key="5">
    <source>
        <dbReference type="ARBA" id="ARBA00022692"/>
    </source>
</evidence>
<comment type="caution">
    <text evidence="10">The sequence shown here is derived from an EMBL/GenBank/DDBJ whole genome shotgun (WGS) entry which is preliminary data.</text>
</comment>
<protein>
    <submittedName>
        <fullName evidence="10">Aquaporin</fullName>
    </submittedName>
</protein>
<feature type="transmembrane region" description="Helical" evidence="9">
    <location>
        <begin position="78"/>
        <end position="100"/>
    </location>
</feature>
<evidence type="ECO:0000313" key="10">
    <source>
        <dbReference type="EMBL" id="OIV36225.1"/>
    </source>
</evidence>
<dbReference type="Gene3D" id="1.20.1080.10">
    <property type="entry name" value="Glycerol uptake facilitator protein"/>
    <property type="match status" value="1"/>
</dbReference>
<organism evidence="10 11">
    <name type="scientific">Mangrovactinospora gilvigrisea</name>
    <dbReference type="NCBI Taxonomy" id="1428644"/>
    <lineage>
        <taxon>Bacteria</taxon>
        <taxon>Bacillati</taxon>
        <taxon>Actinomycetota</taxon>
        <taxon>Actinomycetes</taxon>
        <taxon>Kitasatosporales</taxon>
        <taxon>Streptomycetaceae</taxon>
        <taxon>Mangrovactinospora</taxon>
    </lineage>
</organism>
<feature type="transmembrane region" description="Helical" evidence="9">
    <location>
        <begin position="125"/>
        <end position="148"/>
    </location>
</feature>
<dbReference type="GO" id="GO:0015250">
    <property type="term" value="F:water channel activity"/>
    <property type="evidence" value="ECO:0007669"/>
    <property type="project" value="TreeGrafter"/>
</dbReference>
<sequence>MNPRAVLAEFLGTLLLVFFGVGVAVVSTPLTAQVVIPLSFGFVLLALCYAIGPISGCHVNPAVTLGMVICRRISPVTAVAYWVAQFVGAIAGAALLYAVAKQIPGLRIHGAFGTNGYGLRSSVHLSLGGAFLAEAILTFLLVFVVLAATGKHSLASNPGFAGLAIGLALAVCHLIGVPLTGTSVNPARALAPAIFAGAPAMNQVWLFIVAPLVGGLVAAILYIAGKKAPAEQEPEPKLETPAA</sequence>
<keyword evidence="11" id="KW-1185">Reference proteome</keyword>
<dbReference type="SUPFAM" id="SSF81338">
    <property type="entry name" value="Aquaporin-like"/>
    <property type="match status" value="1"/>
</dbReference>
<evidence type="ECO:0000256" key="3">
    <source>
        <dbReference type="ARBA" id="ARBA00022448"/>
    </source>
</evidence>
<dbReference type="GO" id="GO:0005886">
    <property type="term" value="C:plasma membrane"/>
    <property type="evidence" value="ECO:0007669"/>
    <property type="project" value="UniProtKB-SubCell"/>
</dbReference>
<proteinExistence type="inferred from homology"/>
<keyword evidence="4" id="KW-1003">Cell membrane</keyword>